<dbReference type="NCBIfam" id="TIGR01640">
    <property type="entry name" value="F_box_assoc_1"/>
    <property type="match status" value="1"/>
</dbReference>
<dbReference type="CDD" id="cd22157">
    <property type="entry name" value="F-box_AtFBW1-like"/>
    <property type="match status" value="1"/>
</dbReference>
<dbReference type="Pfam" id="PF00646">
    <property type="entry name" value="F-box"/>
    <property type="match status" value="1"/>
</dbReference>
<evidence type="ECO:0000313" key="4">
    <source>
        <dbReference type="RefSeq" id="XP_016507828.1"/>
    </source>
</evidence>
<organism evidence="5">
    <name type="scientific">Nicotiana tabacum</name>
    <name type="common">Common tobacco</name>
    <dbReference type="NCBI Taxonomy" id="4097"/>
    <lineage>
        <taxon>Eukaryota</taxon>
        <taxon>Viridiplantae</taxon>
        <taxon>Streptophyta</taxon>
        <taxon>Embryophyta</taxon>
        <taxon>Tracheophyta</taxon>
        <taxon>Spermatophyta</taxon>
        <taxon>Magnoliopsida</taxon>
        <taxon>eudicotyledons</taxon>
        <taxon>Gunneridae</taxon>
        <taxon>Pentapetalae</taxon>
        <taxon>asterids</taxon>
        <taxon>lamiids</taxon>
        <taxon>Solanales</taxon>
        <taxon>Solanaceae</taxon>
        <taxon>Nicotianoideae</taxon>
        <taxon>Nicotianeae</taxon>
        <taxon>Nicotiana</taxon>
    </lineage>
</organism>
<accession>A0A1S4D3C2</accession>
<dbReference type="Gene3D" id="1.20.1280.50">
    <property type="match status" value="1"/>
</dbReference>
<reference evidence="4 5" key="1">
    <citation type="submission" date="2025-04" db="UniProtKB">
        <authorList>
            <consortium name="RefSeq"/>
        </authorList>
    </citation>
    <scope>IDENTIFICATION</scope>
</reference>
<feature type="region of interest" description="Disordered" evidence="1">
    <location>
        <begin position="375"/>
        <end position="408"/>
    </location>
</feature>
<feature type="compositionally biased region" description="Basic residues" evidence="1">
    <location>
        <begin position="397"/>
        <end position="408"/>
    </location>
</feature>
<dbReference type="InterPro" id="IPR001810">
    <property type="entry name" value="F-box_dom"/>
</dbReference>
<dbReference type="RefSeq" id="XP_016507828.1">
    <property type="nucleotide sequence ID" value="XM_016652342.1"/>
</dbReference>
<dbReference type="KEGG" id="nta:107825474"/>
<protein>
    <submittedName>
        <fullName evidence="4 5">F-box/kelch-repeat protein At3g23880-like isoform X1</fullName>
    </submittedName>
</protein>
<proteinExistence type="predicted"/>
<sequence length="408" mass="47108">MISADPPGDEMTNILSRLPVNALMQFRCVCKSWCNLIRDPHFVNMHMNQHSSYKRSYLISKDILDVGEKECCTLFCDETFTKHKKLEFPLWESTKSFEVFGCCNGVLFLLYPIAPRSGCNMYFWNPATKIVKNVSSSIVQLPDVPVHVVFGFGCVPKLDEYKVVRILYSEQMNLTDPPKLPPIVEVYSLKTDSWTKIEVDLSYFITSHMAKAFLDGSIYWVARKVNETLYDDFIVSFDMADHVFEEIKLPKSCLDDGALTGSFSVFCDSLYLFVHGPESLDWWHIWLMKEDCSGKVWCHQFKIDCSFKISWPLCFIKNGEVIFESIEGDLSLYDPMNQQFQDLHFQGNPEMIELFAYKESLVLLDLGTKSWPSKFPDDGNEKVESQTQSQESFTGRGRQRNVHMKKIC</sequence>
<dbReference type="InterPro" id="IPR017451">
    <property type="entry name" value="F-box-assoc_interact_dom"/>
</dbReference>
<feature type="domain" description="F-box associated beta-propeller type 1" evidence="3">
    <location>
        <begin position="93"/>
        <end position="319"/>
    </location>
</feature>
<dbReference type="RefSeq" id="XP_016507833.1">
    <property type="nucleotide sequence ID" value="XM_016652347.1"/>
</dbReference>
<gene>
    <name evidence="4 5" type="primary">LOC107825474</name>
</gene>
<dbReference type="Pfam" id="PF07734">
    <property type="entry name" value="FBA_1"/>
    <property type="match status" value="1"/>
</dbReference>
<feature type="compositionally biased region" description="Basic and acidic residues" evidence="1">
    <location>
        <begin position="375"/>
        <end position="384"/>
    </location>
</feature>
<evidence type="ECO:0000313" key="5">
    <source>
        <dbReference type="RefSeq" id="XP_016507833.1"/>
    </source>
</evidence>
<dbReference type="PANTHER" id="PTHR31672:SF10">
    <property type="entry name" value="F-BOX DOMAIN-CONTAINING PROTEIN"/>
    <property type="match status" value="1"/>
</dbReference>
<dbReference type="STRING" id="4097.A0A1S4D3C2"/>
<dbReference type="InterPro" id="IPR050796">
    <property type="entry name" value="SCF_F-box_component"/>
</dbReference>
<evidence type="ECO:0000256" key="1">
    <source>
        <dbReference type="SAM" id="MobiDB-lite"/>
    </source>
</evidence>
<dbReference type="PaxDb" id="4097-A0A1S4D3C2"/>
<dbReference type="OrthoDB" id="5314306at2759"/>
<dbReference type="PANTHER" id="PTHR31672">
    <property type="entry name" value="BNACNNG10540D PROTEIN"/>
    <property type="match status" value="1"/>
</dbReference>
<name>A0A1S4D3C2_TOBAC</name>
<evidence type="ECO:0000259" key="2">
    <source>
        <dbReference type="Pfam" id="PF00646"/>
    </source>
</evidence>
<dbReference type="SUPFAM" id="SSF81383">
    <property type="entry name" value="F-box domain"/>
    <property type="match status" value="1"/>
</dbReference>
<evidence type="ECO:0000259" key="3">
    <source>
        <dbReference type="Pfam" id="PF07734"/>
    </source>
</evidence>
<dbReference type="AlphaFoldDB" id="A0A1S4D3C2"/>
<dbReference type="InterPro" id="IPR006527">
    <property type="entry name" value="F-box-assoc_dom_typ1"/>
</dbReference>
<dbReference type="InterPro" id="IPR036047">
    <property type="entry name" value="F-box-like_dom_sf"/>
</dbReference>
<feature type="domain" description="F-box" evidence="2">
    <location>
        <begin position="11"/>
        <end position="42"/>
    </location>
</feature>